<comment type="subcellular location">
    <subcellularLocation>
        <location evidence="2">Cytoplasm</location>
    </subcellularLocation>
</comment>
<dbReference type="Proteomes" id="UP000796880">
    <property type="component" value="Unassembled WGS sequence"/>
</dbReference>
<dbReference type="PANTHER" id="PTHR42776:SF4">
    <property type="entry name" value="ACYLAMINO-ACID-RELEASING ENZYME"/>
    <property type="match status" value="1"/>
</dbReference>
<dbReference type="EMBL" id="VOIH02000001">
    <property type="protein sequence ID" value="KAF3456907.1"/>
    <property type="molecule type" value="Genomic_DNA"/>
</dbReference>
<evidence type="ECO:0000256" key="6">
    <source>
        <dbReference type="ARBA" id="ARBA00022490"/>
    </source>
</evidence>
<evidence type="ECO:0000313" key="11">
    <source>
        <dbReference type="Proteomes" id="UP000796880"/>
    </source>
</evidence>
<keyword evidence="7" id="KW-0378">Hydrolase</keyword>
<accession>A0A8K0MSE2</accession>
<comment type="caution">
    <text evidence="10">The sequence shown here is derived from an EMBL/GenBank/DDBJ whole genome shotgun (WGS) entry which is preliminary data.</text>
</comment>
<dbReference type="Pfam" id="PF19283">
    <property type="entry name" value="APEH_N"/>
    <property type="match status" value="1"/>
</dbReference>
<evidence type="ECO:0000256" key="3">
    <source>
        <dbReference type="ARBA" id="ARBA00010040"/>
    </source>
</evidence>
<dbReference type="GO" id="GO:0008242">
    <property type="term" value="F:omega peptidase activity"/>
    <property type="evidence" value="ECO:0007669"/>
    <property type="project" value="UniProtKB-EC"/>
</dbReference>
<protein>
    <recommendedName>
        <fullName evidence="5">acylaminoacyl-peptidase</fullName>
        <ecNumber evidence="5">3.4.19.1</ecNumber>
    </recommendedName>
</protein>
<dbReference type="InterPro" id="IPR001375">
    <property type="entry name" value="Peptidase_S9_cat"/>
</dbReference>
<comment type="similarity">
    <text evidence="3">Belongs to the peptidase S9C family.</text>
</comment>
<dbReference type="Pfam" id="PF00326">
    <property type="entry name" value="Peptidase_S9"/>
    <property type="match status" value="1"/>
</dbReference>
<feature type="domain" description="Peptidase S9 prolyl oligopeptidase catalytic" evidence="8">
    <location>
        <begin position="556"/>
        <end position="771"/>
    </location>
</feature>
<dbReference type="InterPro" id="IPR029058">
    <property type="entry name" value="AB_hydrolase_fold"/>
</dbReference>
<dbReference type="FunFam" id="3.40.50.1820:FF:000146">
    <property type="entry name" value="Acylamino-acid-releasing enzyme"/>
    <property type="match status" value="1"/>
</dbReference>
<organism evidence="10 11">
    <name type="scientific">Rhamnella rubrinervis</name>
    <dbReference type="NCBI Taxonomy" id="2594499"/>
    <lineage>
        <taxon>Eukaryota</taxon>
        <taxon>Viridiplantae</taxon>
        <taxon>Streptophyta</taxon>
        <taxon>Embryophyta</taxon>
        <taxon>Tracheophyta</taxon>
        <taxon>Spermatophyta</taxon>
        <taxon>Magnoliopsida</taxon>
        <taxon>eudicotyledons</taxon>
        <taxon>Gunneridae</taxon>
        <taxon>Pentapetalae</taxon>
        <taxon>rosids</taxon>
        <taxon>fabids</taxon>
        <taxon>Rosales</taxon>
        <taxon>Rhamnaceae</taxon>
        <taxon>rhamnoid group</taxon>
        <taxon>Rhamneae</taxon>
        <taxon>Rhamnella</taxon>
    </lineage>
</organism>
<gene>
    <name evidence="10" type="ORF">FNV43_RR01561</name>
</gene>
<evidence type="ECO:0000256" key="2">
    <source>
        <dbReference type="ARBA" id="ARBA00004496"/>
    </source>
</evidence>
<name>A0A8K0MSE2_9ROSA</name>
<dbReference type="PROSITE" id="PS00708">
    <property type="entry name" value="PRO_ENDOPEP_SER"/>
    <property type="match status" value="1"/>
</dbReference>
<proteinExistence type="inferred from homology"/>
<evidence type="ECO:0000313" key="10">
    <source>
        <dbReference type="EMBL" id="KAF3456907.1"/>
    </source>
</evidence>
<feature type="domain" description="Acylamino-acid-releasing enzyme N-terminal" evidence="9">
    <location>
        <begin position="10"/>
        <end position="492"/>
    </location>
</feature>
<dbReference type="GO" id="GO:0004252">
    <property type="term" value="F:serine-type endopeptidase activity"/>
    <property type="evidence" value="ECO:0007669"/>
    <property type="project" value="InterPro"/>
</dbReference>
<evidence type="ECO:0000256" key="5">
    <source>
        <dbReference type="ARBA" id="ARBA00012917"/>
    </source>
</evidence>
<comment type="catalytic activity">
    <reaction evidence="1">
        <text>Cleavage of an N-acetyl or N-formyl amino acid from the N-terminus of a polypeptide.</text>
        <dbReference type="EC" id="3.4.19.1"/>
    </reaction>
</comment>
<dbReference type="GO" id="GO:0006508">
    <property type="term" value="P:proteolysis"/>
    <property type="evidence" value="ECO:0007669"/>
    <property type="project" value="InterPro"/>
</dbReference>
<evidence type="ECO:0000256" key="7">
    <source>
        <dbReference type="ARBA" id="ARBA00022801"/>
    </source>
</evidence>
<evidence type="ECO:0000256" key="1">
    <source>
        <dbReference type="ARBA" id="ARBA00000721"/>
    </source>
</evidence>
<keyword evidence="11" id="KW-1185">Reference proteome</keyword>
<dbReference type="AlphaFoldDB" id="A0A8K0MSE2"/>
<evidence type="ECO:0000259" key="8">
    <source>
        <dbReference type="Pfam" id="PF00326"/>
    </source>
</evidence>
<dbReference type="GO" id="GO:0005737">
    <property type="term" value="C:cytoplasm"/>
    <property type="evidence" value="ECO:0007669"/>
    <property type="project" value="UniProtKB-SubCell"/>
</dbReference>
<dbReference type="PANTHER" id="PTHR42776">
    <property type="entry name" value="SERINE PEPTIDASE S9 FAMILY MEMBER"/>
    <property type="match status" value="1"/>
</dbReference>
<evidence type="ECO:0000256" key="4">
    <source>
        <dbReference type="ARBA" id="ARBA00011881"/>
    </source>
</evidence>
<reference evidence="10" key="1">
    <citation type="submission" date="2020-03" db="EMBL/GenBank/DDBJ databases">
        <title>A high-quality chromosome-level genome assembly of a woody plant with both climbing and erect habits, Rhamnella rubrinervis.</title>
        <authorList>
            <person name="Lu Z."/>
            <person name="Yang Y."/>
            <person name="Zhu X."/>
            <person name="Sun Y."/>
        </authorList>
    </citation>
    <scope>NUCLEOTIDE SEQUENCE</scope>
    <source>
        <strain evidence="10">BYM</strain>
        <tissue evidence="10">Leaf</tissue>
    </source>
</reference>
<dbReference type="SUPFAM" id="SSF53474">
    <property type="entry name" value="alpha/beta-Hydrolases"/>
    <property type="match status" value="1"/>
</dbReference>
<dbReference type="SUPFAM" id="SSF82171">
    <property type="entry name" value="DPP6 N-terminal domain-like"/>
    <property type="match status" value="1"/>
</dbReference>
<comment type="subunit">
    <text evidence="4">Homotetramer.</text>
</comment>
<sequence length="772" mass="84036">MDGSKAGSVKELPLGLDATTEEEYTLQSKSLQEFTSISSIDKAWTFKSDSGTNSQAMFSISQPNLLANKRRKFILSAQISKESNASVNFQWAPFPVEMTGVSTIVPSPSGAKLLVIRNPDNDSPSQIEIWGSSQLEKEFHIPQSIHGSIYIDGWFEGISWNHDETFIAYVAEEPSPTKPTFTGLGYKKGGCMDKDLGSWKGQGDWEEDWGETYAGKRQPALFVINITSGEVQAVKGIDKSLSVGQVVWAPSVKGLRQYLVFVGWSSDPRKLGIKYCYNRGCALYAIRAPTFESEADTHDLKDGSTEDIPVVTLTKSISSAFFPQFSPDGKFLVFLSAKSSVDSGAHWSTNSLHRIEWPIDGKLSSSVEIVDVIPVVSTAEDGCFPGLYCSSFLSNPWLSDGCTMILSSAWGSRQVILSVNVLSAEVSRISPLDSDSSWNVFTLDGDNVIAVSSSPVDVPQIKYGYVDKATKNAAWSWLNVSSPIFRCSEKVKSLLSTLQFSILTIPVKDVNDNLTKGARKPFEAIFVSSNTKRNDECDPLIVMLHGGPHSVSLSGFSKPLAFLSSLGYSLLIVNYRGSLGFGEEALQSLPGKVGSQDVNDVLTAIDHVIDKGLASPSKIAVLGGSHGGFLTTHLIGQAPDKFVAAAVRNPVCNLALMVGTTDIPDWCYVETYGSEGIKSMTEAPSAEHLTVFHSKSPISHISKVKTPTIFVLGAQDLRVPVSNGLQYARALKERGVDVKVIVFPHDVHGIERPQSDFESFLNIGVWFKKYCK</sequence>
<keyword evidence="6" id="KW-0963">Cytoplasm</keyword>
<dbReference type="InterPro" id="IPR002471">
    <property type="entry name" value="Pept_S9_AS"/>
</dbReference>
<dbReference type="OrthoDB" id="1178195at2759"/>
<dbReference type="InterPro" id="IPR045550">
    <property type="entry name" value="AARE_N"/>
</dbReference>
<dbReference type="EC" id="3.4.19.1" evidence="5"/>
<evidence type="ECO:0000259" key="9">
    <source>
        <dbReference type="Pfam" id="PF19283"/>
    </source>
</evidence>
<dbReference type="Gene3D" id="3.40.50.1820">
    <property type="entry name" value="alpha/beta hydrolase"/>
    <property type="match status" value="1"/>
</dbReference>